<name>A0AAE7XIP1_9CAUD</name>
<dbReference type="EMBL" id="MZ443774">
    <property type="protein sequence ID" value="QZE56931.1"/>
    <property type="molecule type" value="Genomic_DNA"/>
</dbReference>
<dbReference type="Proteomes" id="UP000827788">
    <property type="component" value="Segment"/>
</dbReference>
<organism evidence="1 2">
    <name type="scientific">Erwinia phage pEa_SNUABM_32</name>
    <dbReference type="NCBI Taxonomy" id="2869555"/>
    <lineage>
        <taxon>Viruses</taxon>
        <taxon>Duplodnaviria</taxon>
        <taxon>Heunggongvirae</taxon>
        <taxon>Uroviricota</taxon>
        <taxon>Caudoviricetes</taxon>
        <taxon>Alexandravirus</taxon>
        <taxon>Alexandravirus SNUABM32</taxon>
    </lineage>
</organism>
<proteinExistence type="predicted"/>
<evidence type="ECO:0000313" key="2">
    <source>
        <dbReference type="Proteomes" id="UP000827788"/>
    </source>
</evidence>
<gene>
    <name evidence="1" type="ORF">pEaSNUABM32_00058</name>
</gene>
<accession>A0AAE7XIP1</accession>
<protein>
    <submittedName>
        <fullName evidence="1">Uncharacterized protein</fullName>
    </submittedName>
</protein>
<reference evidence="1 2" key="1">
    <citation type="submission" date="2021-06" db="EMBL/GenBank/DDBJ databases">
        <title>Complete genome sequence of Erwinia phage pEa_SNUABM_32.</title>
        <authorList>
            <person name="Kim S.G."/>
            <person name="Park S.C."/>
        </authorList>
    </citation>
    <scope>NUCLEOTIDE SEQUENCE [LARGE SCALE GENOMIC DNA]</scope>
</reference>
<keyword evidence="2" id="KW-1185">Reference proteome</keyword>
<sequence length="115" mass="12979">MEQHKPVVKQMVDYVTKRINENATDGLDISEDAWRSHARDIVNGVMRAFNDKPESGVRVVCDESNNPQYNIDNNILTIDVIITGQPLRKLILGEEDDQKTISVVCSLEDPAKENL</sequence>
<evidence type="ECO:0000313" key="1">
    <source>
        <dbReference type="EMBL" id="QZE56931.1"/>
    </source>
</evidence>